<gene>
    <name evidence="7" type="ORF">GCM10022406_15690</name>
</gene>
<proteinExistence type="inferred from homology"/>
<dbReference type="Pfam" id="PF00389">
    <property type="entry name" value="2-Hacid_dh"/>
    <property type="match status" value="1"/>
</dbReference>
<dbReference type="PROSITE" id="PS00671">
    <property type="entry name" value="D_2_HYDROXYACID_DH_3"/>
    <property type="match status" value="1"/>
</dbReference>
<evidence type="ECO:0000259" key="5">
    <source>
        <dbReference type="Pfam" id="PF00389"/>
    </source>
</evidence>
<evidence type="ECO:0000256" key="1">
    <source>
        <dbReference type="ARBA" id="ARBA00005854"/>
    </source>
</evidence>
<name>A0ABP7MVY1_9BACT</name>
<keyword evidence="8" id="KW-1185">Reference proteome</keyword>
<evidence type="ECO:0000256" key="3">
    <source>
        <dbReference type="ARBA" id="ARBA00023027"/>
    </source>
</evidence>
<keyword evidence="2 4" id="KW-0560">Oxidoreductase</keyword>
<evidence type="ECO:0000259" key="6">
    <source>
        <dbReference type="Pfam" id="PF02826"/>
    </source>
</evidence>
<dbReference type="Gene3D" id="3.40.50.720">
    <property type="entry name" value="NAD(P)-binding Rossmann-like Domain"/>
    <property type="match status" value="2"/>
</dbReference>
<evidence type="ECO:0000313" key="7">
    <source>
        <dbReference type="EMBL" id="GAA3931378.1"/>
    </source>
</evidence>
<dbReference type="PROSITE" id="PS00670">
    <property type="entry name" value="D_2_HYDROXYACID_DH_2"/>
    <property type="match status" value="1"/>
</dbReference>
<dbReference type="InterPro" id="IPR029753">
    <property type="entry name" value="D-isomer_DH_CS"/>
</dbReference>
<dbReference type="PANTHER" id="PTHR43026">
    <property type="entry name" value="2-HYDROXYACID DEHYDROGENASE HOMOLOG 1-RELATED"/>
    <property type="match status" value="1"/>
</dbReference>
<evidence type="ECO:0000256" key="4">
    <source>
        <dbReference type="RuleBase" id="RU003719"/>
    </source>
</evidence>
<dbReference type="InterPro" id="IPR006139">
    <property type="entry name" value="D-isomer_2_OHA_DH_cat_dom"/>
</dbReference>
<feature type="domain" description="D-isomer specific 2-hydroxyacid dehydrogenase NAD-binding" evidence="6">
    <location>
        <begin position="109"/>
        <end position="297"/>
    </location>
</feature>
<accession>A0ABP7MVY1</accession>
<evidence type="ECO:0000256" key="2">
    <source>
        <dbReference type="ARBA" id="ARBA00023002"/>
    </source>
</evidence>
<keyword evidence="3" id="KW-0520">NAD</keyword>
<protein>
    <submittedName>
        <fullName evidence="7">2-hydroxyacid dehydrogenase</fullName>
    </submittedName>
</protein>
<feature type="domain" description="D-isomer specific 2-hydroxyacid dehydrogenase catalytic" evidence="5">
    <location>
        <begin position="5"/>
        <end position="327"/>
    </location>
</feature>
<dbReference type="EMBL" id="BAABDH010000024">
    <property type="protein sequence ID" value="GAA3931378.1"/>
    <property type="molecule type" value="Genomic_DNA"/>
</dbReference>
<dbReference type="CDD" id="cd12183">
    <property type="entry name" value="LDH_like_2"/>
    <property type="match status" value="1"/>
</dbReference>
<organism evidence="7 8">
    <name type="scientific">Hymenobacter algoricola</name>
    <dbReference type="NCBI Taxonomy" id="486267"/>
    <lineage>
        <taxon>Bacteria</taxon>
        <taxon>Pseudomonadati</taxon>
        <taxon>Bacteroidota</taxon>
        <taxon>Cytophagia</taxon>
        <taxon>Cytophagales</taxon>
        <taxon>Hymenobacteraceae</taxon>
        <taxon>Hymenobacter</taxon>
    </lineage>
</organism>
<evidence type="ECO:0000313" key="8">
    <source>
        <dbReference type="Proteomes" id="UP001499909"/>
    </source>
</evidence>
<dbReference type="InterPro" id="IPR036291">
    <property type="entry name" value="NAD(P)-bd_dom_sf"/>
</dbReference>
<dbReference type="Pfam" id="PF02826">
    <property type="entry name" value="2-Hacid_dh_C"/>
    <property type="match status" value="1"/>
</dbReference>
<dbReference type="SUPFAM" id="SSF52283">
    <property type="entry name" value="Formate/glycerate dehydrogenase catalytic domain-like"/>
    <property type="match status" value="1"/>
</dbReference>
<dbReference type="SUPFAM" id="SSF51735">
    <property type="entry name" value="NAD(P)-binding Rossmann-fold domains"/>
    <property type="match status" value="1"/>
</dbReference>
<reference evidence="8" key="1">
    <citation type="journal article" date="2019" name="Int. J. Syst. Evol. Microbiol.">
        <title>The Global Catalogue of Microorganisms (GCM) 10K type strain sequencing project: providing services to taxonomists for standard genome sequencing and annotation.</title>
        <authorList>
            <consortium name="The Broad Institute Genomics Platform"/>
            <consortium name="The Broad Institute Genome Sequencing Center for Infectious Disease"/>
            <person name="Wu L."/>
            <person name="Ma J."/>
        </authorList>
    </citation>
    <scope>NUCLEOTIDE SEQUENCE [LARGE SCALE GENOMIC DNA]</scope>
    <source>
        <strain evidence="8">JCM 17214</strain>
    </source>
</reference>
<dbReference type="Proteomes" id="UP001499909">
    <property type="component" value="Unassembled WGS sequence"/>
</dbReference>
<comment type="caution">
    <text evidence="7">The sequence shown here is derived from an EMBL/GenBank/DDBJ whole genome shotgun (WGS) entry which is preliminary data.</text>
</comment>
<dbReference type="InterPro" id="IPR006140">
    <property type="entry name" value="D-isomer_DH_NAD-bd"/>
</dbReference>
<dbReference type="RefSeq" id="WP_345112358.1">
    <property type="nucleotide sequence ID" value="NZ_BAABDH010000024.1"/>
</dbReference>
<comment type="similarity">
    <text evidence="1 4">Belongs to the D-isomer specific 2-hydroxyacid dehydrogenase family.</text>
</comment>
<dbReference type="PANTHER" id="PTHR43026:SF1">
    <property type="entry name" value="2-HYDROXYACID DEHYDROGENASE HOMOLOG 1-RELATED"/>
    <property type="match status" value="1"/>
</dbReference>
<sequence length="340" mass="36027">MHITVFSAHPFEQPFLRAAAQNRHELLFVDEALSLATADRAAGSPAVAIFVGDDASAPVLERLAALGVRYLLVRAAGYDQVDLPAAQRLGLRVANVPHYSPFAIAEHALALMLALNRHLHQADAQVRHADFRLDALVGFDLHGKTVGIVGCGTIGGTLAGLLHGFGCRLLGADVQPDPTLTQRFGLEFVPLDTLCAQADVISLHAPLTPATHHLFNAGQLAKTKRGVMLINTGRGGLLDTQAALAALDSGQLGYLGLDVYEHEKGLFFHDHSQVLPADTLLAQLLARPNVLVTGHQGFLTREALTNIATTALETLDQWLAGQAVPNELTAAPGAGIRIPG</sequence>
<dbReference type="InterPro" id="IPR058205">
    <property type="entry name" value="D-LDH-like"/>
</dbReference>